<accession>A0ABV0UBM0</accession>
<keyword evidence="1" id="KW-0112">Calmodulin-binding</keyword>
<reference evidence="4 5" key="1">
    <citation type="submission" date="2021-06" db="EMBL/GenBank/DDBJ databases">
        <authorList>
            <person name="Palmer J.M."/>
        </authorList>
    </citation>
    <scope>NUCLEOTIDE SEQUENCE [LARGE SCALE GENOMIC DNA]</scope>
    <source>
        <strain evidence="5">if_2019</strain>
        <tissue evidence="4">Muscle</tissue>
    </source>
</reference>
<protein>
    <submittedName>
        <fullName evidence="4">Potassium voltage-gated channel subfamily H member 5</fullName>
    </submittedName>
</protein>
<evidence type="ECO:0000313" key="4">
    <source>
        <dbReference type="EMBL" id="MEQ2241558.1"/>
    </source>
</evidence>
<organism evidence="4 5">
    <name type="scientific">Ilyodon furcidens</name>
    <name type="common">goldbreast splitfin</name>
    <dbReference type="NCBI Taxonomy" id="33524"/>
    <lineage>
        <taxon>Eukaryota</taxon>
        <taxon>Metazoa</taxon>
        <taxon>Chordata</taxon>
        <taxon>Craniata</taxon>
        <taxon>Vertebrata</taxon>
        <taxon>Euteleostomi</taxon>
        <taxon>Actinopterygii</taxon>
        <taxon>Neopterygii</taxon>
        <taxon>Teleostei</taxon>
        <taxon>Neoteleostei</taxon>
        <taxon>Acanthomorphata</taxon>
        <taxon>Ovalentaria</taxon>
        <taxon>Atherinomorphae</taxon>
        <taxon>Cyprinodontiformes</taxon>
        <taxon>Goodeidae</taxon>
        <taxon>Ilyodon</taxon>
    </lineage>
</organism>
<dbReference type="Proteomes" id="UP001482620">
    <property type="component" value="Unassembled WGS sequence"/>
</dbReference>
<dbReference type="InterPro" id="IPR050818">
    <property type="entry name" value="KCNH_animal-type"/>
</dbReference>
<dbReference type="SUPFAM" id="SSF55785">
    <property type="entry name" value="PYP-like sensor domain (PAS domain)"/>
    <property type="match status" value="1"/>
</dbReference>
<gene>
    <name evidence="4" type="primary">KCNH5_3</name>
    <name evidence="4" type="ORF">ILYODFUR_026546</name>
</gene>
<dbReference type="CDD" id="cd00130">
    <property type="entry name" value="PAS"/>
    <property type="match status" value="1"/>
</dbReference>
<dbReference type="PROSITE" id="PS50113">
    <property type="entry name" value="PAC"/>
    <property type="match status" value="1"/>
</dbReference>
<dbReference type="Gene3D" id="3.30.450.20">
    <property type="entry name" value="PAS domain"/>
    <property type="match status" value="1"/>
</dbReference>
<sequence>MASRLSFRLGPAGSCEEQPSHQALSNESRPQAWLHDCLFFPSFMYGELTDKKTIDKVRQAFDNYESNCFEILLYRKNRSPVWFYMQVAPIRNENDRVVLFLCTFKDITLFKQPIEDETTK</sequence>
<keyword evidence="5" id="KW-1185">Reference proteome</keyword>
<proteinExistence type="predicted"/>
<feature type="region of interest" description="Disordered" evidence="2">
    <location>
        <begin position="1"/>
        <end position="27"/>
    </location>
</feature>
<dbReference type="InterPro" id="IPR003949">
    <property type="entry name" value="K_chnl_volt-dep_EAG"/>
</dbReference>
<evidence type="ECO:0000313" key="5">
    <source>
        <dbReference type="Proteomes" id="UP001482620"/>
    </source>
</evidence>
<feature type="non-terminal residue" evidence="4">
    <location>
        <position position="120"/>
    </location>
</feature>
<comment type="caution">
    <text evidence="4">The sequence shown here is derived from an EMBL/GenBank/DDBJ whole genome shotgun (WGS) entry which is preliminary data.</text>
</comment>
<dbReference type="PANTHER" id="PTHR10217">
    <property type="entry name" value="VOLTAGE AND LIGAND GATED POTASSIUM CHANNEL"/>
    <property type="match status" value="1"/>
</dbReference>
<dbReference type="EMBL" id="JAHRIQ010061300">
    <property type="protein sequence ID" value="MEQ2241558.1"/>
    <property type="molecule type" value="Genomic_DNA"/>
</dbReference>
<dbReference type="PANTHER" id="PTHR10217:SF533">
    <property type="entry name" value="POTASSIUM VOLTAGE-GATED CHANNEL SUBFAMILY H MEMBER 5"/>
    <property type="match status" value="1"/>
</dbReference>
<dbReference type="InterPro" id="IPR035965">
    <property type="entry name" value="PAS-like_dom_sf"/>
</dbReference>
<dbReference type="Pfam" id="PF13426">
    <property type="entry name" value="PAS_9"/>
    <property type="match status" value="1"/>
</dbReference>
<feature type="domain" description="PAC" evidence="3">
    <location>
        <begin position="67"/>
        <end position="119"/>
    </location>
</feature>
<dbReference type="SMART" id="SM00086">
    <property type="entry name" value="PAC"/>
    <property type="match status" value="1"/>
</dbReference>
<evidence type="ECO:0000256" key="1">
    <source>
        <dbReference type="ARBA" id="ARBA00022860"/>
    </source>
</evidence>
<name>A0ABV0UBM0_9TELE</name>
<dbReference type="InterPro" id="IPR000700">
    <property type="entry name" value="PAS-assoc_C"/>
</dbReference>
<dbReference type="InterPro" id="IPR001610">
    <property type="entry name" value="PAC"/>
</dbReference>
<dbReference type="PRINTS" id="PR01464">
    <property type="entry name" value="EAGCHANNEL"/>
</dbReference>
<evidence type="ECO:0000259" key="3">
    <source>
        <dbReference type="PROSITE" id="PS50113"/>
    </source>
</evidence>
<dbReference type="InterPro" id="IPR000014">
    <property type="entry name" value="PAS"/>
</dbReference>
<evidence type="ECO:0000256" key="2">
    <source>
        <dbReference type="SAM" id="MobiDB-lite"/>
    </source>
</evidence>